<evidence type="ECO:0000256" key="6">
    <source>
        <dbReference type="SAM" id="Phobius"/>
    </source>
</evidence>
<feature type="domain" description="DUF3817" evidence="7">
    <location>
        <begin position="6"/>
        <end position="91"/>
    </location>
</feature>
<keyword evidence="2" id="KW-1003">Cell membrane</keyword>
<accession>A0ABT9CFV8</accession>
<dbReference type="InterPro" id="IPR023845">
    <property type="entry name" value="DUF3817_TM"/>
</dbReference>
<comment type="subcellular location">
    <subcellularLocation>
        <location evidence="1">Cell membrane</location>
        <topology evidence="1">Multi-pass membrane protein</topology>
    </subcellularLocation>
</comment>
<dbReference type="PANTHER" id="PTHR40077">
    <property type="entry name" value="MEMBRANE PROTEIN-RELATED"/>
    <property type="match status" value="1"/>
</dbReference>
<evidence type="ECO:0000256" key="2">
    <source>
        <dbReference type="ARBA" id="ARBA00022475"/>
    </source>
</evidence>
<comment type="caution">
    <text evidence="8">The sequence shown here is derived from an EMBL/GenBank/DDBJ whole genome shotgun (WGS) entry which is preliminary data.</text>
</comment>
<evidence type="ECO:0000256" key="3">
    <source>
        <dbReference type="ARBA" id="ARBA00022692"/>
    </source>
</evidence>
<feature type="transmembrane region" description="Helical" evidence="6">
    <location>
        <begin position="12"/>
        <end position="30"/>
    </location>
</feature>
<dbReference type="Proteomes" id="UP001240171">
    <property type="component" value="Unassembled WGS sequence"/>
</dbReference>
<gene>
    <name evidence="8" type="ORF">Q5741_17285</name>
</gene>
<evidence type="ECO:0000313" key="9">
    <source>
        <dbReference type="Proteomes" id="UP001240171"/>
    </source>
</evidence>
<feature type="transmembrane region" description="Helical" evidence="6">
    <location>
        <begin position="73"/>
        <end position="93"/>
    </location>
</feature>
<dbReference type="NCBIfam" id="TIGR03954">
    <property type="entry name" value="integ_memb_HG"/>
    <property type="match status" value="1"/>
</dbReference>
<dbReference type="EMBL" id="JAUQTB010000012">
    <property type="protein sequence ID" value="MDO7908164.1"/>
    <property type="molecule type" value="Genomic_DNA"/>
</dbReference>
<protein>
    <submittedName>
        <fullName evidence="8">DUF3817 domain-containing protein</fullName>
    </submittedName>
</protein>
<evidence type="ECO:0000313" key="8">
    <source>
        <dbReference type="EMBL" id="MDO7908164.1"/>
    </source>
</evidence>
<evidence type="ECO:0000259" key="7">
    <source>
        <dbReference type="Pfam" id="PF12823"/>
    </source>
</evidence>
<reference evidence="8 9" key="1">
    <citation type="submission" date="2023-07" db="EMBL/GenBank/DDBJ databases">
        <title>Paenibacillus sp. JX-17 nov. isolated from soil.</title>
        <authorList>
            <person name="Wan Y."/>
            <person name="Liu B."/>
        </authorList>
    </citation>
    <scope>NUCLEOTIDE SEQUENCE [LARGE SCALE GENOMIC DNA]</scope>
    <source>
        <strain evidence="8 9">JX-17</strain>
    </source>
</reference>
<keyword evidence="4 6" id="KW-1133">Transmembrane helix</keyword>
<feature type="transmembrane region" description="Helical" evidence="6">
    <location>
        <begin position="42"/>
        <end position="61"/>
    </location>
</feature>
<dbReference type="RefSeq" id="WP_305025381.1">
    <property type="nucleotide sequence ID" value="NZ_JAUQTB010000012.1"/>
</dbReference>
<keyword evidence="3 6" id="KW-0812">Transmembrane</keyword>
<sequence length="109" mass="12676">MLKTPLGRFRLTAWVQGVTYLILLFVAMPLRDKLEMPELVTIFGNLYGIFFLLYLLVMIYARSALGWSMLRPIAAFFASFVPFGNFVMDRLWFRKWGDSGQTVRTQQAK</sequence>
<keyword evidence="5 6" id="KW-0472">Membrane</keyword>
<evidence type="ECO:0000256" key="1">
    <source>
        <dbReference type="ARBA" id="ARBA00004651"/>
    </source>
</evidence>
<evidence type="ECO:0000256" key="4">
    <source>
        <dbReference type="ARBA" id="ARBA00022989"/>
    </source>
</evidence>
<name>A0ABT9CFV8_9BACL</name>
<keyword evidence="9" id="KW-1185">Reference proteome</keyword>
<evidence type="ECO:0000256" key="5">
    <source>
        <dbReference type="ARBA" id="ARBA00023136"/>
    </source>
</evidence>
<proteinExistence type="predicted"/>
<dbReference type="Pfam" id="PF12823">
    <property type="entry name" value="DUF3817"/>
    <property type="match status" value="1"/>
</dbReference>
<organism evidence="8 9">
    <name type="scientific">Paenibacillus lacisoli</name>
    <dbReference type="NCBI Taxonomy" id="3064525"/>
    <lineage>
        <taxon>Bacteria</taxon>
        <taxon>Bacillati</taxon>
        <taxon>Bacillota</taxon>
        <taxon>Bacilli</taxon>
        <taxon>Bacillales</taxon>
        <taxon>Paenibacillaceae</taxon>
        <taxon>Paenibacillus</taxon>
    </lineage>
</organism>
<dbReference type="PANTHER" id="PTHR40077:SF1">
    <property type="entry name" value="MEMBRANE PROTEIN"/>
    <property type="match status" value="1"/>
</dbReference>